<gene>
    <name evidence="2" type="ORF">GCM10022212_14550</name>
</gene>
<dbReference type="Pfam" id="PF01850">
    <property type="entry name" value="PIN"/>
    <property type="match status" value="1"/>
</dbReference>
<dbReference type="InterPro" id="IPR041705">
    <property type="entry name" value="PIN_Sll0205"/>
</dbReference>
<name>A0ABP7T1M4_9BURK</name>
<dbReference type="Proteomes" id="UP001501353">
    <property type="component" value="Unassembled WGS sequence"/>
</dbReference>
<proteinExistence type="predicted"/>
<keyword evidence="3" id="KW-1185">Reference proteome</keyword>
<dbReference type="PANTHER" id="PTHR36173:SF1">
    <property type="entry name" value="RIBONUCLEASE VAPC22"/>
    <property type="match status" value="1"/>
</dbReference>
<dbReference type="PANTHER" id="PTHR36173">
    <property type="entry name" value="RIBONUCLEASE VAPC16-RELATED"/>
    <property type="match status" value="1"/>
</dbReference>
<evidence type="ECO:0000313" key="3">
    <source>
        <dbReference type="Proteomes" id="UP001501353"/>
    </source>
</evidence>
<dbReference type="EMBL" id="BAAAZE010000007">
    <property type="protein sequence ID" value="GAA4019399.1"/>
    <property type="molecule type" value="Genomic_DNA"/>
</dbReference>
<reference evidence="3" key="1">
    <citation type="journal article" date="2019" name="Int. J. Syst. Evol. Microbiol.">
        <title>The Global Catalogue of Microorganisms (GCM) 10K type strain sequencing project: providing services to taxonomists for standard genome sequencing and annotation.</title>
        <authorList>
            <consortium name="The Broad Institute Genomics Platform"/>
            <consortium name="The Broad Institute Genome Sequencing Center for Infectious Disease"/>
            <person name="Wu L."/>
            <person name="Ma J."/>
        </authorList>
    </citation>
    <scope>NUCLEOTIDE SEQUENCE [LARGE SCALE GENOMIC DNA]</scope>
    <source>
        <strain evidence="3">JCM 16673</strain>
    </source>
</reference>
<dbReference type="RefSeq" id="WP_344762611.1">
    <property type="nucleotide sequence ID" value="NZ_BAAAZE010000007.1"/>
</dbReference>
<comment type="caution">
    <text evidence="2">The sequence shown here is derived from an EMBL/GenBank/DDBJ whole genome shotgun (WGS) entry which is preliminary data.</text>
</comment>
<accession>A0ABP7T1M4</accession>
<sequence>MIVLDTHTLVWWVTGDDLLSDPARKAIEMEMSRPGGQIIVSAISAWEVAMLVEKGRLILSMDVESWLDAVADIEVVRFWPIDTAIALKSVALPGAFHKDPADRMIVATARKLAAPLVTKDEKIRAYEHVKSLW</sequence>
<evidence type="ECO:0000259" key="1">
    <source>
        <dbReference type="Pfam" id="PF01850"/>
    </source>
</evidence>
<dbReference type="Gene3D" id="3.40.50.1010">
    <property type="entry name" value="5'-nuclease"/>
    <property type="match status" value="1"/>
</dbReference>
<feature type="domain" description="PIN" evidence="1">
    <location>
        <begin position="2"/>
        <end position="127"/>
    </location>
</feature>
<dbReference type="SUPFAM" id="SSF88723">
    <property type="entry name" value="PIN domain-like"/>
    <property type="match status" value="1"/>
</dbReference>
<dbReference type="InterPro" id="IPR002716">
    <property type="entry name" value="PIN_dom"/>
</dbReference>
<organism evidence="2 3">
    <name type="scientific">Actimicrobium antarcticum</name>
    <dbReference type="NCBI Taxonomy" id="1051899"/>
    <lineage>
        <taxon>Bacteria</taxon>
        <taxon>Pseudomonadati</taxon>
        <taxon>Pseudomonadota</taxon>
        <taxon>Betaproteobacteria</taxon>
        <taxon>Burkholderiales</taxon>
        <taxon>Oxalobacteraceae</taxon>
        <taxon>Actimicrobium</taxon>
    </lineage>
</organism>
<dbReference type="InterPro" id="IPR029060">
    <property type="entry name" value="PIN-like_dom_sf"/>
</dbReference>
<evidence type="ECO:0000313" key="2">
    <source>
        <dbReference type="EMBL" id="GAA4019399.1"/>
    </source>
</evidence>
<protein>
    <submittedName>
        <fullName evidence="2">Type II toxin-antitoxin system VapC family toxin</fullName>
    </submittedName>
</protein>
<dbReference type="InterPro" id="IPR052919">
    <property type="entry name" value="TA_system_RNase"/>
</dbReference>
<dbReference type="CDD" id="cd09872">
    <property type="entry name" value="PIN_Sll0205-like"/>
    <property type="match status" value="1"/>
</dbReference>